<keyword evidence="5 6" id="KW-0472">Membrane</keyword>
<dbReference type="PANTHER" id="PTHR23511">
    <property type="entry name" value="SYNAPTIC VESICLE GLYCOPROTEIN 2"/>
    <property type="match status" value="1"/>
</dbReference>
<evidence type="ECO:0000313" key="9">
    <source>
        <dbReference type="Proteomes" id="UP000319769"/>
    </source>
</evidence>
<evidence type="ECO:0000256" key="5">
    <source>
        <dbReference type="ARBA" id="ARBA00023136"/>
    </source>
</evidence>
<dbReference type="GO" id="GO:0005886">
    <property type="term" value="C:plasma membrane"/>
    <property type="evidence" value="ECO:0007669"/>
    <property type="project" value="UniProtKB-SubCell"/>
</dbReference>
<dbReference type="EMBL" id="VMNW02000021">
    <property type="protein sequence ID" value="KAA9160563.1"/>
    <property type="molecule type" value="Genomic_DNA"/>
</dbReference>
<feature type="transmembrane region" description="Helical" evidence="6">
    <location>
        <begin position="264"/>
        <end position="285"/>
    </location>
</feature>
<feature type="transmembrane region" description="Helical" evidence="6">
    <location>
        <begin position="185"/>
        <end position="207"/>
    </location>
</feature>
<dbReference type="AlphaFoldDB" id="A0A5N0V613"/>
<dbReference type="InterPro" id="IPR020846">
    <property type="entry name" value="MFS_dom"/>
</dbReference>
<reference evidence="8" key="1">
    <citation type="submission" date="2019-09" db="EMBL/GenBank/DDBJ databases">
        <authorList>
            <person name="Teo W.F.A."/>
            <person name="Duangmal K."/>
        </authorList>
    </citation>
    <scope>NUCLEOTIDE SEQUENCE [LARGE SCALE GENOMIC DNA]</scope>
    <source>
        <strain evidence="8">K81G1</strain>
    </source>
</reference>
<keyword evidence="4 6" id="KW-1133">Transmembrane helix</keyword>
<feature type="transmembrane region" description="Helical" evidence="6">
    <location>
        <begin position="305"/>
        <end position="325"/>
    </location>
</feature>
<gene>
    <name evidence="8" type="ORF">FPZ12_017195</name>
</gene>
<dbReference type="PROSITE" id="PS00216">
    <property type="entry name" value="SUGAR_TRANSPORT_1"/>
    <property type="match status" value="1"/>
</dbReference>
<feature type="transmembrane region" description="Helical" evidence="6">
    <location>
        <begin position="98"/>
        <end position="121"/>
    </location>
</feature>
<accession>A0A5N0V613</accession>
<feature type="domain" description="Major facilitator superfamily (MFS) profile" evidence="7">
    <location>
        <begin position="32"/>
        <end position="445"/>
    </location>
</feature>
<dbReference type="Gene3D" id="1.20.1250.20">
    <property type="entry name" value="MFS general substrate transporter like domains"/>
    <property type="match status" value="1"/>
</dbReference>
<evidence type="ECO:0000256" key="1">
    <source>
        <dbReference type="ARBA" id="ARBA00004651"/>
    </source>
</evidence>
<feature type="transmembrane region" description="Helical" evidence="6">
    <location>
        <begin position="332"/>
        <end position="351"/>
    </location>
</feature>
<dbReference type="Pfam" id="PF07690">
    <property type="entry name" value="MFS_1"/>
    <property type="match status" value="1"/>
</dbReference>
<feature type="transmembrane region" description="Helical" evidence="6">
    <location>
        <begin position="423"/>
        <end position="442"/>
    </location>
</feature>
<proteinExistence type="predicted"/>
<comment type="caution">
    <text evidence="8">The sequence shown here is derived from an EMBL/GenBank/DDBJ whole genome shotgun (WGS) entry which is preliminary data.</text>
</comment>
<name>A0A5N0V613_9PSEU</name>
<feature type="transmembrane region" description="Helical" evidence="6">
    <location>
        <begin position="357"/>
        <end position="378"/>
    </location>
</feature>
<feature type="transmembrane region" description="Helical" evidence="6">
    <location>
        <begin position="61"/>
        <end position="86"/>
    </location>
</feature>
<dbReference type="PANTHER" id="PTHR23511:SF34">
    <property type="entry name" value="SYNAPTIC VESICLE GLYCOPROTEIN 2"/>
    <property type="match status" value="1"/>
</dbReference>
<organism evidence="8 9">
    <name type="scientific">Amycolatopsis acidicola</name>
    <dbReference type="NCBI Taxonomy" id="2596893"/>
    <lineage>
        <taxon>Bacteria</taxon>
        <taxon>Bacillati</taxon>
        <taxon>Actinomycetota</taxon>
        <taxon>Actinomycetes</taxon>
        <taxon>Pseudonocardiales</taxon>
        <taxon>Pseudonocardiaceae</taxon>
        <taxon>Amycolatopsis</taxon>
    </lineage>
</organism>
<evidence type="ECO:0000256" key="4">
    <source>
        <dbReference type="ARBA" id="ARBA00022989"/>
    </source>
</evidence>
<dbReference type="SUPFAM" id="SSF103473">
    <property type="entry name" value="MFS general substrate transporter"/>
    <property type="match status" value="1"/>
</dbReference>
<evidence type="ECO:0000256" key="2">
    <source>
        <dbReference type="ARBA" id="ARBA00022448"/>
    </source>
</evidence>
<dbReference type="InterPro" id="IPR036259">
    <property type="entry name" value="MFS_trans_sf"/>
</dbReference>
<dbReference type="RefSeq" id="WP_144748182.1">
    <property type="nucleotide sequence ID" value="NZ_VMNW02000021.1"/>
</dbReference>
<dbReference type="InterPro" id="IPR005829">
    <property type="entry name" value="Sugar_transporter_CS"/>
</dbReference>
<evidence type="ECO:0000313" key="8">
    <source>
        <dbReference type="EMBL" id="KAA9160563.1"/>
    </source>
</evidence>
<comment type="subcellular location">
    <subcellularLocation>
        <location evidence="1">Cell membrane</location>
        <topology evidence="1">Multi-pass membrane protein</topology>
    </subcellularLocation>
</comment>
<dbReference type="OrthoDB" id="9109650at2"/>
<keyword evidence="9" id="KW-1185">Reference proteome</keyword>
<evidence type="ECO:0000259" key="7">
    <source>
        <dbReference type="PROSITE" id="PS50850"/>
    </source>
</evidence>
<feature type="transmembrane region" description="Helical" evidence="6">
    <location>
        <begin position="32"/>
        <end position="55"/>
    </location>
</feature>
<keyword evidence="2" id="KW-0813">Transport</keyword>
<dbReference type="InterPro" id="IPR011701">
    <property type="entry name" value="MFS"/>
</dbReference>
<evidence type="ECO:0000256" key="6">
    <source>
        <dbReference type="SAM" id="Phobius"/>
    </source>
</evidence>
<dbReference type="CDD" id="cd17316">
    <property type="entry name" value="MFS_SV2_like"/>
    <property type="match status" value="1"/>
</dbReference>
<keyword evidence="3 6" id="KW-0812">Transmembrane</keyword>
<feature type="transmembrane region" description="Helical" evidence="6">
    <location>
        <begin position="127"/>
        <end position="144"/>
    </location>
</feature>
<protein>
    <submittedName>
        <fullName evidence="8">MFS transporter</fullName>
    </submittedName>
</protein>
<dbReference type="GO" id="GO:0022857">
    <property type="term" value="F:transmembrane transporter activity"/>
    <property type="evidence" value="ECO:0007669"/>
    <property type="project" value="InterPro"/>
</dbReference>
<evidence type="ECO:0000256" key="3">
    <source>
        <dbReference type="ARBA" id="ARBA00022692"/>
    </source>
</evidence>
<sequence>MTTSTSEQRDSAAVLKARIDRLPVATATHKRWMVLLAFFFLFDTLDAAMLGYTAPALKAEWGLSISTIGALSSITFAGMMIGAVVGGRLADRVGRRKIILASVVFYSVFSIAAACAPNVGFLGTCRILTGVGLQAMTGVLLVFVSEMYPKHLRGRYQAVLLGLGCIGIPVVSGISSLLIPLGHGMWRWVFVIGGLGVVGSLVGLRILPESVRWQADNGRGAEAELLVARLEDEARRKTGAELPDLVIAKPVPAGAMRNLFSRKYFGRLVVLSICMICFILINYGFNGWVATLLVERGIAQSQALRIAFIISLASVPGSFLAYPIIDRFERRVVGALSMVGVAAFLVVFAFAKSATLLIVSGFLLTALSYVALSVLYTYAPEIFPTNLRGLGAGVGNGMGRVAGLAQGFIVAGIFDAFGFAPVFGYMAAAAVIFAVAMGFFGMRTSNRSLEEV</sequence>
<feature type="transmembrane region" description="Helical" evidence="6">
    <location>
        <begin position="399"/>
        <end position="417"/>
    </location>
</feature>
<dbReference type="PROSITE" id="PS50850">
    <property type="entry name" value="MFS"/>
    <property type="match status" value="1"/>
</dbReference>
<feature type="transmembrane region" description="Helical" evidence="6">
    <location>
        <begin position="156"/>
        <end position="179"/>
    </location>
</feature>
<dbReference type="Proteomes" id="UP000319769">
    <property type="component" value="Unassembled WGS sequence"/>
</dbReference>